<dbReference type="GeneID" id="54570410"/>
<dbReference type="CDD" id="cd00067">
    <property type="entry name" value="GAL4"/>
    <property type="match status" value="1"/>
</dbReference>
<dbReference type="PANTHER" id="PTHR37534">
    <property type="entry name" value="TRANSCRIPTIONAL ACTIVATOR PROTEIN UGA3"/>
    <property type="match status" value="1"/>
</dbReference>
<dbReference type="InterPro" id="IPR036864">
    <property type="entry name" value="Zn2-C6_fun-type_DNA-bd_sf"/>
</dbReference>
<evidence type="ECO:0000259" key="3">
    <source>
        <dbReference type="PROSITE" id="PS50048"/>
    </source>
</evidence>
<dbReference type="PROSITE" id="PS50048">
    <property type="entry name" value="ZN2_CY6_FUNGAL_2"/>
    <property type="match status" value="1"/>
</dbReference>
<gene>
    <name evidence="4" type="ORF">M409DRAFT_66864</name>
</gene>
<evidence type="ECO:0000256" key="1">
    <source>
        <dbReference type="ARBA" id="ARBA00004123"/>
    </source>
</evidence>
<dbReference type="GO" id="GO:0005634">
    <property type="term" value="C:nucleus"/>
    <property type="evidence" value="ECO:0007669"/>
    <property type="project" value="UniProtKB-SubCell"/>
</dbReference>
<keyword evidence="5" id="KW-1185">Reference proteome</keyword>
<dbReference type="InterPro" id="IPR021858">
    <property type="entry name" value="Fun_TF"/>
</dbReference>
<reference evidence="4" key="1">
    <citation type="journal article" date="2020" name="Stud. Mycol.">
        <title>101 Dothideomycetes genomes: a test case for predicting lifestyles and emergence of pathogens.</title>
        <authorList>
            <person name="Haridas S."/>
            <person name="Albert R."/>
            <person name="Binder M."/>
            <person name="Bloem J."/>
            <person name="Labutti K."/>
            <person name="Salamov A."/>
            <person name="Andreopoulos B."/>
            <person name="Baker S."/>
            <person name="Barry K."/>
            <person name="Bills G."/>
            <person name="Bluhm B."/>
            <person name="Cannon C."/>
            <person name="Castanera R."/>
            <person name="Culley D."/>
            <person name="Daum C."/>
            <person name="Ezra D."/>
            <person name="Gonzalez J."/>
            <person name="Henrissat B."/>
            <person name="Kuo A."/>
            <person name="Liang C."/>
            <person name="Lipzen A."/>
            <person name="Lutzoni F."/>
            <person name="Magnuson J."/>
            <person name="Mondo S."/>
            <person name="Nolan M."/>
            <person name="Ohm R."/>
            <person name="Pangilinan J."/>
            <person name="Park H.-J."/>
            <person name="Ramirez L."/>
            <person name="Alfaro M."/>
            <person name="Sun H."/>
            <person name="Tritt A."/>
            <person name="Yoshinaga Y."/>
            <person name="Zwiers L.-H."/>
            <person name="Turgeon B."/>
            <person name="Goodwin S."/>
            <person name="Spatafora J."/>
            <person name="Crous P."/>
            <person name="Grigoriev I."/>
        </authorList>
    </citation>
    <scope>NUCLEOTIDE SEQUENCE</scope>
    <source>
        <strain evidence="4">ATCC 36951</strain>
    </source>
</reference>
<dbReference type="Proteomes" id="UP000799537">
    <property type="component" value="Unassembled WGS sequence"/>
</dbReference>
<dbReference type="InterPro" id="IPR001138">
    <property type="entry name" value="Zn2Cys6_DnaBD"/>
</dbReference>
<evidence type="ECO:0000313" key="4">
    <source>
        <dbReference type="EMBL" id="KAF2165908.1"/>
    </source>
</evidence>
<protein>
    <recommendedName>
        <fullName evidence="3">Zn(2)-C6 fungal-type domain-containing protein</fullName>
    </recommendedName>
</protein>
<dbReference type="OrthoDB" id="3362851at2759"/>
<dbReference type="SUPFAM" id="SSF57701">
    <property type="entry name" value="Zn2/Cys6 DNA-binding domain"/>
    <property type="match status" value="1"/>
</dbReference>
<dbReference type="Gene3D" id="4.10.240.10">
    <property type="entry name" value="Zn(2)-C6 fungal-type DNA-binding domain"/>
    <property type="match status" value="1"/>
</dbReference>
<dbReference type="AlphaFoldDB" id="A0A6A6CIA2"/>
<dbReference type="EMBL" id="ML993598">
    <property type="protein sequence ID" value="KAF2165908.1"/>
    <property type="molecule type" value="Genomic_DNA"/>
</dbReference>
<dbReference type="PROSITE" id="PS00463">
    <property type="entry name" value="ZN2_CY6_FUNGAL_1"/>
    <property type="match status" value="1"/>
</dbReference>
<sequence length="462" mass="50738">MLNSKSRRIVEGSCWACRKRRVKCSLDKPSCIRCERSGSDCEYGTKLQWVGGPAARGRYAPASPTSPPNAATFQDTHLTLSASLSTPDLDSQSLVLYFSNAVIPRFQLAGSSILIDEGAIIRDPTLRPAVLAVSKAHHHFCSRSPIDKGRHSSEQARQLALTSFRHRLESGVSCAPTAQDLLQVVILFCMLDGVIFPETESNASVQHLKGGYSLLDSWASIVPNMVIAGGLQAHLVSIFVTMDLVHALLAGERPYFTPTTWLMFGEVDAWWGRLACGDRFLTLLKGFSEMASLGHFVKSHLPENSATQLAQKCIPSIEMMLAGPTGMETSPTFASAAEWDAFCSIYEIAATIYSHRTLRGRSVSHEAVQSATRRGISKLMDDQLPGMLAHCVVFPLLVIGSHCIHTQDRKAASEFLSPSTSYLSFGSLVLMTDLLQEIWSQSNVDSTWWEMFEPVSSKTFLF</sequence>
<name>A0A6A6CIA2_ZASCE</name>
<dbReference type="Pfam" id="PF11951">
    <property type="entry name" value="Fungal_trans_2"/>
    <property type="match status" value="1"/>
</dbReference>
<comment type="subcellular location">
    <subcellularLocation>
        <location evidence="1">Nucleus</location>
    </subcellularLocation>
</comment>
<organism evidence="4 5">
    <name type="scientific">Zasmidium cellare ATCC 36951</name>
    <dbReference type="NCBI Taxonomy" id="1080233"/>
    <lineage>
        <taxon>Eukaryota</taxon>
        <taxon>Fungi</taxon>
        <taxon>Dikarya</taxon>
        <taxon>Ascomycota</taxon>
        <taxon>Pezizomycotina</taxon>
        <taxon>Dothideomycetes</taxon>
        <taxon>Dothideomycetidae</taxon>
        <taxon>Mycosphaerellales</taxon>
        <taxon>Mycosphaerellaceae</taxon>
        <taxon>Zasmidium</taxon>
    </lineage>
</organism>
<dbReference type="RefSeq" id="XP_033666797.1">
    <property type="nucleotide sequence ID" value="XM_033817138.1"/>
</dbReference>
<evidence type="ECO:0000313" key="5">
    <source>
        <dbReference type="Proteomes" id="UP000799537"/>
    </source>
</evidence>
<feature type="domain" description="Zn(2)-C6 fungal-type" evidence="3">
    <location>
        <begin position="13"/>
        <end position="43"/>
    </location>
</feature>
<evidence type="ECO:0000256" key="2">
    <source>
        <dbReference type="ARBA" id="ARBA00023242"/>
    </source>
</evidence>
<proteinExistence type="predicted"/>
<dbReference type="SMART" id="SM00066">
    <property type="entry name" value="GAL4"/>
    <property type="match status" value="1"/>
</dbReference>
<dbReference type="GO" id="GO:0000981">
    <property type="term" value="F:DNA-binding transcription factor activity, RNA polymerase II-specific"/>
    <property type="evidence" value="ECO:0007669"/>
    <property type="project" value="InterPro"/>
</dbReference>
<accession>A0A6A6CIA2</accession>
<keyword evidence="2" id="KW-0539">Nucleus</keyword>
<dbReference type="GO" id="GO:0008270">
    <property type="term" value="F:zinc ion binding"/>
    <property type="evidence" value="ECO:0007669"/>
    <property type="project" value="InterPro"/>
</dbReference>
<dbReference type="Pfam" id="PF00172">
    <property type="entry name" value="Zn_clus"/>
    <property type="match status" value="1"/>
</dbReference>
<dbReference type="PANTHER" id="PTHR37534:SF46">
    <property type="entry name" value="ZN(II)2CYS6 TRANSCRIPTION FACTOR (EUROFUNG)"/>
    <property type="match status" value="1"/>
</dbReference>